<dbReference type="WBParaSite" id="Gr19_v10_g1352.t1">
    <property type="protein sequence ID" value="Gr19_v10_g1352.t1"/>
    <property type="gene ID" value="Gr19_v10_g1352"/>
</dbReference>
<evidence type="ECO:0000313" key="2">
    <source>
        <dbReference type="Proteomes" id="UP000887572"/>
    </source>
</evidence>
<feature type="region of interest" description="Disordered" evidence="1">
    <location>
        <begin position="1"/>
        <end position="20"/>
    </location>
</feature>
<name>A0A914H5Y0_GLORO</name>
<organism evidence="2 3">
    <name type="scientific">Globodera rostochiensis</name>
    <name type="common">Golden nematode worm</name>
    <name type="synonym">Heterodera rostochiensis</name>
    <dbReference type="NCBI Taxonomy" id="31243"/>
    <lineage>
        <taxon>Eukaryota</taxon>
        <taxon>Metazoa</taxon>
        <taxon>Ecdysozoa</taxon>
        <taxon>Nematoda</taxon>
        <taxon>Chromadorea</taxon>
        <taxon>Rhabditida</taxon>
        <taxon>Tylenchina</taxon>
        <taxon>Tylenchomorpha</taxon>
        <taxon>Tylenchoidea</taxon>
        <taxon>Heteroderidae</taxon>
        <taxon>Heteroderinae</taxon>
        <taxon>Globodera</taxon>
    </lineage>
</organism>
<accession>A0A914H5Y0</accession>
<proteinExistence type="predicted"/>
<dbReference type="AlphaFoldDB" id="A0A914H5Y0"/>
<evidence type="ECO:0000313" key="3">
    <source>
        <dbReference type="WBParaSite" id="Gr19_v10_g1352.t1"/>
    </source>
</evidence>
<protein>
    <submittedName>
        <fullName evidence="3">Uncharacterized protein</fullName>
    </submittedName>
</protein>
<dbReference type="Proteomes" id="UP000887572">
    <property type="component" value="Unplaced"/>
</dbReference>
<reference evidence="3" key="1">
    <citation type="submission" date="2022-11" db="UniProtKB">
        <authorList>
            <consortium name="WormBaseParasite"/>
        </authorList>
    </citation>
    <scope>IDENTIFICATION</scope>
</reference>
<keyword evidence="2" id="KW-1185">Reference proteome</keyword>
<evidence type="ECO:0000256" key="1">
    <source>
        <dbReference type="SAM" id="MobiDB-lite"/>
    </source>
</evidence>
<sequence>MTSSDYGDDEARGDGIKAPPSERFLNYSLFHNYSPYGTRSLAYDYAKFAERTKWPVKNPCGTIQFDDEPRLPRYQYWSPLTARYEVVLLFILQITYSFLSINEDSWRYYYE</sequence>